<dbReference type="InterPro" id="IPR000742">
    <property type="entry name" value="EGF"/>
</dbReference>
<reference evidence="9" key="1">
    <citation type="submission" date="2025-08" db="UniProtKB">
        <authorList>
            <consortium name="Ensembl"/>
        </authorList>
    </citation>
    <scope>IDENTIFICATION</scope>
</reference>
<evidence type="ECO:0000256" key="6">
    <source>
        <dbReference type="PROSITE-ProRule" id="PRU00076"/>
    </source>
</evidence>
<evidence type="ECO:0000256" key="3">
    <source>
        <dbReference type="ARBA" id="ARBA00022737"/>
    </source>
</evidence>
<dbReference type="CDD" id="cd00054">
    <property type="entry name" value="EGF_CA"/>
    <property type="match status" value="3"/>
</dbReference>
<feature type="disulfide bond" evidence="6">
    <location>
        <begin position="399"/>
        <end position="408"/>
    </location>
</feature>
<evidence type="ECO:0000313" key="9">
    <source>
        <dbReference type="Ensembl" id="ENSCPRP00005018341.1"/>
    </source>
</evidence>
<sequence length="577" mass="64498">MTIKSNIIMMGFFFQAYIASGQRICKRQMTVEWRTEPKSIIVNWTLSRNICSNFYSECWNINISMDKNILEHQGLNVPQICPLQLQLGDSLFISSEPSFQSYGMNLVNVSMEEFVCCSQTGFLHDQLIFGSRLTGIHRVDTQWLSVGTHFFVEATAKGPLLCSMGLRLNITVKQQFCQESPTLPLCSGHGRCLSHMWQEAYNCHCAPQYFGRFCQEFDMCSTKPCYNNGSCTRKGEGLIWDSYECTCPPQFSGKNCSERIGQCEPNVCLQGNCSNVTPNTFLCKCNEGFTGPFCEEQVEPCTSQPCLNGATCQDNQLGYVCHCPAGFLGHNCENDINECSSRPCQNGATCTDMPNDVVCTCLPIFTGKFCERILKPCELSPCLNNATCVDQQQSYHCCCMPEFTGRNCEEVIDYCRLLSIKCLNEGLCLNIIGGFSVSNLIYGELIQTVIRYWFSLCGLGHEGENCELDIDACLYYNISCSSGTLCVDRPHGLNYTCLLPCIENTESCANGGSCFFDEDSQSPHCVCALGWTGQTCLENTNDCEDNRCLYGATCEDGINEYRYQHDTLCLVLKALLK</sequence>
<dbReference type="OMA" id="DVACICM"/>
<dbReference type="FunFam" id="2.10.25.10:FF:000185">
    <property type="entry name" value="basement membrane-specific heparan sulfate proteoglycan core protein-like"/>
    <property type="match status" value="1"/>
</dbReference>
<organism evidence="9 10">
    <name type="scientific">Crocodylus porosus</name>
    <name type="common">Saltwater crocodile</name>
    <name type="synonym">Estuarine crocodile</name>
    <dbReference type="NCBI Taxonomy" id="8502"/>
    <lineage>
        <taxon>Eukaryota</taxon>
        <taxon>Metazoa</taxon>
        <taxon>Chordata</taxon>
        <taxon>Craniata</taxon>
        <taxon>Vertebrata</taxon>
        <taxon>Euteleostomi</taxon>
        <taxon>Archelosauria</taxon>
        <taxon>Archosauria</taxon>
        <taxon>Crocodylia</taxon>
        <taxon>Longirostres</taxon>
        <taxon>Crocodylidae</taxon>
        <taxon>Crocodylus</taxon>
    </lineage>
</organism>
<dbReference type="Gene3D" id="2.10.25.10">
    <property type="entry name" value="Laminin"/>
    <property type="match status" value="7"/>
</dbReference>
<name>A0A7M4F337_CROPO</name>
<dbReference type="FunFam" id="2.10.25.10:FF:000327">
    <property type="entry name" value="neurogenic locus notch homolog protein 4"/>
    <property type="match status" value="1"/>
</dbReference>
<dbReference type="FunFam" id="2.10.25.10:FF:000669">
    <property type="entry name" value="Eyes shut homolog"/>
    <property type="match status" value="1"/>
</dbReference>
<evidence type="ECO:0000256" key="5">
    <source>
        <dbReference type="ARBA" id="ARBA00023180"/>
    </source>
</evidence>
<feature type="disulfide bond" evidence="6">
    <location>
        <begin position="527"/>
        <end position="536"/>
    </location>
</feature>
<dbReference type="SMART" id="SM00179">
    <property type="entry name" value="EGF_CA"/>
    <property type="match status" value="6"/>
</dbReference>
<evidence type="ECO:0000313" key="10">
    <source>
        <dbReference type="Proteomes" id="UP000594220"/>
    </source>
</evidence>
<dbReference type="InterPro" id="IPR001881">
    <property type="entry name" value="EGF-like_Ca-bd_dom"/>
</dbReference>
<proteinExistence type="predicted"/>
<feature type="disulfide bond" evidence="6">
    <location>
        <begin position="323"/>
        <end position="332"/>
    </location>
</feature>
<dbReference type="PROSITE" id="PS01186">
    <property type="entry name" value="EGF_2"/>
    <property type="match status" value="3"/>
</dbReference>
<dbReference type="InterPro" id="IPR051022">
    <property type="entry name" value="Notch_Cell-Fate_Det"/>
</dbReference>
<dbReference type="GO" id="GO:0071944">
    <property type="term" value="C:cell periphery"/>
    <property type="evidence" value="ECO:0007669"/>
    <property type="project" value="UniProtKB-ARBA"/>
</dbReference>
<dbReference type="SMART" id="SM00181">
    <property type="entry name" value="EGF"/>
    <property type="match status" value="7"/>
</dbReference>
<evidence type="ECO:0000256" key="2">
    <source>
        <dbReference type="ARBA" id="ARBA00022729"/>
    </source>
</evidence>
<feature type="domain" description="EGF-like" evidence="8">
    <location>
        <begin position="216"/>
        <end position="257"/>
    </location>
</feature>
<evidence type="ECO:0000256" key="4">
    <source>
        <dbReference type="ARBA" id="ARBA00023157"/>
    </source>
</evidence>
<feature type="domain" description="EGF-like" evidence="8">
    <location>
        <begin position="498"/>
        <end position="537"/>
    </location>
</feature>
<accession>A0A7M4F337</accession>
<feature type="domain" description="EGF-like" evidence="8">
    <location>
        <begin position="173"/>
        <end position="215"/>
    </location>
</feature>
<feature type="disulfide bond" evidence="6">
    <location>
        <begin position="285"/>
        <end position="294"/>
    </location>
</feature>
<dbReference type="Pfam" id="PF00008">
    <property type="entry name" value="EGF"/>
    <property type="match status" value="3"/>
</dbReference>
<dbReference type="PROSITE" id="PS00010">
    <property type="entry name" value="ASX_HYDROXYL"/>
    <property type="match status" value="2"/>
</dbReference>
<comment type="caution">
    <text evidence="6">Lacks conserved residue(s) required for the propagation of feature annotation.</text>
</comment>
<dbReference type="PROSITE" id="PS50026">
    <property type="entry name" value="EGF_3"/>
    <property type="match status" value="7"/>
</dbReference>
<dbReference type="GeneTree" id="ENSGT00940000163741"/>
<feature type="domain" description="EGF-like" evidence="8">
    <location>
        <begin position="373"/>
        <end position="409"/>
    </location>
</feature>
<evidence type="ECO:0000256" key="1">
    <source>
        <dbReference type="ARBA" id="ARBA00022536"/>
    </source>
</evidence>
<feature type="disulfide bond" evidence="6">
    <location>
        <begin position="186"/>
        <end position="203"/>
    </location>
</feature>
<feature type="domain" description="EGF-like" evidence="8">
    <location>
        <begin position="297"/>
        <end position="333"/>
    </location>
</feature>
<feature type="disulfide bond" evidence="6">
    <location>
        <begin position="205"/>
        <end position="214"/>
    </location>
</feature>
<feature type="disulfide bond" evidence="6">
    <location>
        <begin position="508"/>
        <end position="525"/>
    </location>
</feature>
<keyword evidence="1 6" id="KW-0245">EGF-like domain</keyword>
<feature type="domain" description="EGF-like" evidence="8">
    <location>
        <begin position="259"/>
        <end position="295"/>
    </location>
</feature>
<dbReference type="PANTHER" id="PTHR24049:SF22">
    <property type="entry name" value="DROSOPHILA CRUMBS HOMOLOG"/>
    <property type="match status" value="1"/>
</dbReference>
<keyword evidence="2 7" id="KW-0732">Signal</keyword>
<keyword evidence="4 6" id="KW-1015">Disulfide bond</keyword>
<dbReference type="GO" id="GO:0005509">
    <property type="term" value="F:calcium ion binding"/>
    <property type="evidence" value="ECO:0007669"/>
    <property type="project" value="InterPro"/>
</dbReference>
<dbReference type="PANTHER" id="PTHR24049">
    <property type="entry name" value="CRUMBS FAMILY MEMBER"/>
    <property type="match status" value="1"/>
</dbReference>
<dbReference type="Ensembl" id="ENSCPRT00005021460.1">
    <property type="protein sequence ID" value="ENSCPRP00005018341.1"/>
    <property type="gene ID" value="ENSCPRG00005012804.1"/>
</dbReference>
<evidence type="ECO:0000259" key="8">
    <source>
        <dbReference type="PROSITE" id="PS50026"/>
    </source>
</evidence>
<dbReference type="AlphaFoldDB" id="A0A7M4F337"/>
<feature type="signal peptide" evidence="7">
    <location>
        <begin position="1"/>
        <end position="21"/>
    </location>
</feature>
<reference evidence="9" key="2">
    <citation type="submission" date="2025-09" db="UniProtKB">
        <authorList>
            <consortium name="Ensembl"/>
        </authorList>
    </citation>
    <scope>IDENTIFICATION</scope>
</reference>
<dbReference type="PRINTS" id="PR00010">
    <property type="entry name" value="EGFBLOOD"/>
</dbReference>
<feature type="disulfide bond" evidence="6">
    <location>
        <begin position="263"/>
        <end position="273"/>
    </location>
</feature>
<keyword evidence="5" id="KW-0325">Glycoprotein</keyword>
<dbReference type="Proteomes" id="UP000594220">
    <property type="component" value="Unplaced"/>
</dbReference>
<evidence type="ECO:0000256" key="7">
    <source>
        <dbReference type="SAM" id="SignalP"/>
    </source>
</evidence>
<dbReference type="FunFam" id="2.10.25.10:FF:000143">
    <property type="entry name" value="Protein crumbs 1"/>
    <property type="match status" value="1"/>
</dbReference>
<dbReference type="PROSITE" id="PS00022">
    <property type="entry name" value="EGF_1"/>
    <property type="match status" value="7"/>
</dbReference>
<feature type="disulfide bond" evidence="6">
    <location>
        <begin position="361"/>
        <end position="370"/>
    </location>
</feature>
<dbReference type="SUPFAM" id="SSF57196">
    <property type="entry name" value="EGF/Laminin"/>
    <property type="match status" value="7"/>
</dbReference>
<keyword evidence="10" id="KW-1185">Reference proteome</keyword>
<feature type="disulfide bond" evidence="6">
    <location>
        <begin position="247"/>
        <end position="256"/>
    </location>
</feature>
<keyword evidence="3" id="KW-0677">Repeat</keyword>
<dbReference type="InterPro" id="IPR000152">
    <property type="entry name" value="EGF-type_Asp/Asn_hydroxyl_site"/>
</dbReference>
<feature type="domain" description="EGF-like" evidence="8">
    <location>
        <begin position="335"/>
        <end position="371"/>
    </location>
</feature>
<feature type="chain" id="PRO_5029634908" description="EGF-like domain-containing protein" evidence="7">
    <location>
        <begin position="22"/>
        <end position="577"/>
    </location>
</feature>
<protein>
    <recommendedName>
        <fullName evidence="8">EGF-like domain-containing protein</fullName>
    </recommendedName>
</protein>